<evidence type="ECO:0000313" key="2">
    <source>
        <dbReference type="Proteomes" id="UP001060215"/>
    </source>
</evidence>
<dbReference type="Proteomes" id="UP001060215">
    <property type="component" value="Chromosome 15"/>
</dbReference>
<gene>
    <name evidence="1" type="ORF">LOK49_LG14G02176</name>
</gene>
<name>A0ACC0FDD2_9ERIC</name>
<protein>
    <submittedName>
        <fullName evidence="1">Guanine nucleotide-binding protein subunit gamma 3</fullName>
    </submittedName>
</protein>
<evidence type="ECO:0000313" key="1">
    <source>
        <dbReference type="EMBL" id="KAI7985476.1"/>
    </source>
</evidence>
<proteinExistence type="predicted"/>
<reference evidence="1 2" key="1">
    <citation type="journal article" date="2022" name="Plant J.">
        <title>Chromosome-level genome of Camellia lanceoleosa provides a valuable resource for understanding genome evolution and self-incompatibility.</title>
        <authorList>
            <person name="Gong W."/>
            <person name="Xiao S."/>
            <person name="Wang L."/>
            <person name="Liao Z."/>
            <person name="Chang Y."/>
            <person name="Mo W."/>
            <person name="Hu G."/>
            <person name="Li W."/>
            <person name="Zhao G."/>
            <person name="Zhu H."/>
            <person name="Hu X."/>
            <person name="Ji K."/>
            <person name="Xiang X."/>
            <person name="Song Q."/>
            <person name="Yuan D."/>
            <person name="Jin S."/>
            <person name="Zhang L."/>
        </authorList>
    </citation>
    <scope>NUCLEOTIDE SEQUENCE [LARGE SCALE GENOMIC DNA]</scope>
    <source>
        <strain evidence="1">SQ_2022a</strain>
    </source>
</reference>
<organism evidence="1 2">
    <name type="scientific">Camellia lanceoleosa</name>
    <dbReference type="NCBI Taxonomy" id="1840588"/>
    <lineage>
        <taxon>Eukaryota</taxon>
        <taxon>Viridiplantae</taxon>
        <taxon>Streptophyta</taxon>
        <taxon>Embryophyta</taxon>
        <taxon>Tracheophyta</taxon>
        <taxon>Spermatophyta</taxon>
        <taxon>Magnoliopsida</taxon>
        <taxon>eudicotyledons</taxon>
        <taxon>Gunneridae</taxon>
        <taxon>Pentapetalae</taxon>
        <taxon>asterids</taxon>
        <taxon>Ericales</taxon>
        <taxon>Theaceae</taxon>
        <taxon>Camellia</taxon>
    </lineage>
</organism>
<sequence>MTSSLSCNSEPLPLPPPSPKSPPSCPDLYGKRRQMAKVQFLEREIAMLEEELKSLEGVQLASRCCKELDDFIDARADPLLATDQKTSRSHYFWKRFWGKFDLKWICGFHGRCIHLQTPICCACSSPNNTPRGSSNCCSCRKCCNCLDLSCPRCNCSGFHSCFPRCIKVKLCSKCTKACCCDPCNLYY</sequence>
<comment type="caution">
    <text evidence="1">The sequence shown here is derived from an EMBL/GenBank/DDBJ whole genome shotgun (WGS) entry which is preliminary data.</text>
</comment>
<dbReference type="EMBL" id="CM045772">
    <property type="protein sequence ID" value="KAI7985476.1"/>
    <property type="molecule type" value="Genomic_DNA"/>
</dbReference>
<keyword evidence="2" id="KW-1185">Reference proteome</keyword>
<accession>A0ACC0FDD2</accession>